<proteinExistence type="predicted"/>
<dbReference type="Proteomes" id="UP001059672">
    <property type="component" value="Chromosome"/>
</dbReference>
<evidence type="ECO:0000256" key="1">
    <source>
        <dbReference type="ARBA" id="ARBA00022714"/>
    </source>
</evidence>
<evidence type="ECO:0000313" key="7">
    <source>
        <dbReference type="Proteomes" id="UP001059672"/>
    </source>
</evidence>
<evidence type="ECO:0000256" key="3">
    <source>
        <dbReference type="ARBA" id="ARBA00023004"/>
    </source>
</evidence>
<evidence type="ECO:0000256" key="2">
    <source>
        <dbReference type="ARBA" id="ARBA00022723"/>
    </source>
</evidence>
<dbReference type="RefSeq" id="WP_255838176.1">
    <property type="nucleotide sequence ID" value="NZ_CP073346.1"/>
</dbReference>
<dbReference type="Pfam" id="PF00355">
    <property type="entry name" value="Rieske"/>
    <property type="match status" value="1"/>
</dbReference>
<dbReference type="Gene3D" id="2.102.10.10">
    <property type="entry name" value="Rieske [2Fe-2S] iron-sulphur domain"/>
    <property type="match status" value="1"/>
</dbReference>
<dbReference type="InterPro" id="IPR017941">
    <property type="entry name" value="Rieske_2Fe-2S"/>
</dbReference>
<reference evidence="6" key="1">
    <citation type="submission" date="2021-04" db="EMBL/GenBank/DDBJ databases">
        <title>Oceanospirillales bacteria with DddD are important DMSP degraders in coastal seawater.</title>
        <authorList>
            <person name="Liu J."/>
        </authorList>
    </citation>
    <scope>NUCLEOTIDE SEQUENCE</scope>
    <source>
        <strain evidence="6">D13-4</strain>
    </source>
</reference>
<dbReference type="SUPFAM" id="SSF50022">
    <property type="entry name" value="ISP domain"/>
    <property type="match status" value="1"/>
</dbReference>
<keyword evidence="3" id="KW-0408">Iron</keyword>
<dbReference type="EMBL" id="CP073346">
    <property type="protein sequence ID" value="UTW07590.1"/>
    <property type="molecule type" value="Genomic_DNA"/>
</dbReference>
<evidence type="ECO:0000313" key="6">
    <source>
        <dbReference type="EMBL" id="UTW07590.1"/>
    </source>
</evidence>
<name>A0ABY5H5J6_9PSED</name>
<dbReference type="InterPro" id="IPR036922">
    <property type="entry name" value="Rieske_2Fe-2S_sf"/>
</dbReference>
<dbReference type="CDD" id="cd03467">
    <property type="entry name" value="Rieske"/>
    <property type="match status" value="1"/>
</dbReference>
<protein>
    <submittedName>
        <fullName evidence="6">Rieske (2Fe-2S) protein</fullName>
    </submittedName>
</protein>
<feature type="domain" description="Rieske" evidence="5">
    <location>
        <begin position="1"/>
        <end position="97"/>
    </location>
</feature>
<gene>
    <name evidence="6" type="ORF">KDW96_21065</name>
</gene>
<sequence length="99" mass="10985">MFVALERLLNLEEGYRRTFRVQGRDLLLLVVEGHSVLLEDSCPHRGASLQTASLEGRRLRCARHGIEFDLPSGRPLNAACGNLVVLPLSYDGDRVGIDL</sequence>
<organism evidence="6 7">
    <name type="scientific">Pseudomonas benzenivorans</name>
    <dbReference type="NCBI Taxonomy" id="556533"/>
    <lineage>
        <taxon>Bacteria</taxon>
        <taxon>Pseudomonadati</taxon>
        <taxon>Pseudomonadota</taxon>
        <taxon>Gammaproteobacteria</taxon>
        <taxon>Pseudomonadales</taxon>
        <taxon>Pseudomonadaceae</taxon>
        <taxon>Pseudomonas</taxon>
    </lineage>
</organism>
<keyword evidence="7" id="KW-1185">Reference proteome</keyword>
<keyword evidence="4" id="KW-0411">Iron-sulfur</keyword>
<keyword evidence="1" id="KW-0001">2Fe-2S</keyword>
<dbReference type="PROSITE" id="PS51296">
    <property type="entry name" value="RIESKE"/>
    <property type="match status" value="1"/>
</dbReference>
<evidence type="ECO:0000259" key="5">
    <source>
        <dbReference type="PROSITE" id="PS51296"/>
    </source>
</evidence>
<accession>A0ABY5H5J6</accession>
<evidence type="ECO:0000256" key="4">
    <source>
        <dbReference type="ARBA" id="ARBA00023014"/>
    </source>
</evidence>
<keyword evidence="2" id="KW-0479">Metal-binding</keyword>